<dbReference type="Pfam" id="PF20155">
    <property type="entry name" value="TMP_3"/>
    <property type="match status" value="1"/>
</dbReference>
<gene>
    <name evidence="4" type="ORF">GCM10011573_00680</name>
</gene>
<evidence type="ECO:0000259" key="3">
    <source>
        <dbReference type="Pfam" id="PF20155"/>
    </source>
</evidence>
<evidence type="ECO:0000313" key="5">
    <source>
        <dbReference type="Proteomes" id="UP000630615"/>
    </source>
</evidence>
<feature type="transmembrane region" description="Helical" evidence="2">
    <location>
        <begin position="408"/>
        <end position="432"/>
    </location>
</feature>
<dbReference type="RefSeq" id="WP_088271423.1">
    <property type="nucleotide sequence ID" value="NZ_BMKI01000001.1"/>
</dbReference>
<feature type="transmembrane region" description="Helical" evidence="2">
    <location>
        <begin position="452"/>
        <end position="471"/>
    </location>
</feature>
<keyword evidence="2" id="KW-1133">Transmembrane helix</keyword>
<evidence type="ECO:0000256" key="2">
    <source>
        <dbReference type="SAM" id="Phobius"/>
    </source>
</evidence>
<keyword evidence="2" id="KW-0812">Transmembrane</keyword>
<evidence type="ECO:0000313" key="4">
    <source>
        <dbReference type="EMBL" id="GGC75006.1"/>
    </source>
</evidence>
<evidence type="ECO:0000256" key="1">
    <source>
        <dbReference type="SAM" id="MobiDB-lite"/>
    </source>
</evidence>
<keyword evidence="2" id="KW-0472">Membrane</keyword>
<name>A0ABQ1NMP0_9ENTE</name>
<feature type="domain" description="Tape measure protein N-terminal" evidence="3">
    <location>
        <begin position="82"/>
        <end position="271"/>
    </location>
</feature>
<feature type="region of interest" description="Disordered" evidence="1">
    <location>
        <begin position="23"/>
        <end position="45"/>
    </location>
</feature>
<dbReference type="NCBIfam" id="TIGR02675">
    <property type="entry name" value="tape_meas_nterm"/>
    <property type="match status" value="1"/>
</dbReference>
<comment type="caution">
    <text evidence="4">The sequence shown here is derived from an EMBL/GenBank/DDBJ whole genome shotgun (WGS) entry which is preliminary data.</text>
</comment>
<sequence>METYSVEAILAATDKSFSKTMNDAEKSMGGLGKQSNELGDQLSASTKKGGELTKSILGTAMGVGAIKLVSSAMGMVKDSVAGAISRFDTLNKYPVVMKSLGYSAEDVDKSMTKLGDGIDGLPTSLDEIVASTQQLSIATGSLRTGTDTAIALNNAFLASGASTADASRGMQQYIQMLGKGEVDMQSWRSLQETMPVAMDKVAKSFKEQGVTSVNDLYDALKEGDITFKEFNGRLIELNEGVGGFADLARKNSEGVATSWQNIKTATVKGVTTVIQAFNNMIQEVTGKSIAKNLDGLKVLVNSTFNSIKLIIQGTTPVVKLFAQGISGLITVAKPLEPVLFGIAAAFAALKIIQGINSLVQKSYELFYLAGMSGKALTIVTKAQAAAQLAGTAATKADIMARAAQNGQVTIGTALIGLMTGAVSLSTVATTLMTAATTAFNVALKVLLGPVGWVMAAVGGLTAAGIALWKWLNKETEASKKLNAEQDKLSQSTKTLTDSVEQNSNTRKDNLRDIASNATAYQKLGDSVTDLASKEKLSAVEKKLLKSNVDELNKSVSGLNLIYDQESNKLSMSTEQIKARIAALQQQESANVSQQALTDILKEQASVESKLKENSTMRQEWNDKLKDGSVKMKEYRDAVKGLDDQEKTLKSTQADLKTEYTSTQEVLESSLNSVAQATEAGVFKQVISYQTLNDAQKTTVDNMKAKWQEYADAATNMFDTLTDKQTMSVQQMQANLEENQRVIGTWADNISNLADRGLDEGLLNKLREAGPESAGYVAALVSASDEELNKMSETFRNGAEVATTAFKTAFKTGDIPGEVTAMVTSAKESLSSQIQTANFGELGKNVAQGTAQGINEGAPEAGKASQDMASDVAEKFAGELDINSPSRVFKSYGGFIADGVVLGIQESASKVKAAIDSLATIFTASGLKINQEAANISRSIPRSFDNLDNEMNSIGINIMAGLANGINAGASAALLAAQNIANQIINTTKNALDIHSPSRVMRDEVGKMIPAGIAVGIQKNLSIVKKPMEKLGEKLYSSSGIFDKNQPQLGFNDPSSSWAFSGNLATGITIEVPVNLDGKQIAKVTAKPMSKELKQLTNKQNTALGRRG</sequence>
<proteinExistence type="predicted"/>
<keyword evidence="5" id="KW-1185">Reference proteome</keyword>
<dbReference type="EMBL" id="BMKI01000001">
    <property type="protein sequence ID" value="GGC75006.1"/>
    <property type="molecule type" value="Genomic_DNA"/>
</dbReference>
<dbReference type="InterPro" id="IPR013491">
    <property type="entry name" value="Tape_meas_N"/>
</dbReference>
<feature type="compositionally biased region" description="Polar residues" evidence="1">
    <location>
        <begin position="488"/>
        <end position="504"/>
    </location>
</feature>
<reference evidence="5" key="1">
    <citation type="journal article" date="2019" name="Int. J. Syst. Evol. Microbiol.">
        <title>The Global Catalogue of Microorganisms (GCM) 10K type strain sequencing project: providing services to taxonomists for standard genome sequencing and annotation.</title>
        <authorList>
            <consortium name="The Broad Institute Genomics Platform"/>
            <consortium name="The Broad Institute Genome Sequencing Center for Infectious Disease"/>
            <person name="Wu L."/>
            <person name="Ma J."/>
        </authorList>
    </citation>
    <scope>NUCLEOTIDE SEQUENCE [LARGE SCALE GENOMIC DNA]</scope>
    <source>
        <strain evidence="5">CGMCC 1.15942</strain>
    </source>
</reference>
<feature type="compositionally biased region" description="Polar residues" evidence="1">
    <location>
        <begin position="33"/>
        <end position="45"/>
    </location>
</feature>
<protein>
    <recommendedName>
        <fullName evidence="3">Tape measure protein N-terminal domain-containing protein</fullName>
    </recommendedName>
</protein>
<accession>A0ABQ1NMP0</accession>
<feature type="region of interest" description="Disordered" evidence="1">
    <location>
        <begin position="482"/>
        <end position="506"/>
    </location>
</feature>
<organism evidence="4 5">
    <name type="scientific">Enterococcus wangshanyuanii</name>
    <dbReference type="NCBI Taxonomy" id="2005703"/>
    <lineage>
        <taxon>Bacteria</taxon>
        <taxon>Bacillati</taxon>
        <taxon>Bacillota</taxon>
        <taxon>Bacilli</taxon>
        <taxon>Lactobacillales</taxon>
        <taxon>Enterococcaceae</taxon>
        <taxon>Enterococcus</taxon>
    </lineage>
</organism>
<dbReference type="Proteomes" id="UP000630615">
    <property type="component" value="Unassembled WGS sequence"/>
</dbReference>